<sequence length="48" mass="5091">MAGGIEIYGFEVSGLVAGGCGVVLSHPRGGRLNAGEYAWFEIHSRVNR</sequence>
<gene>
    <name evidence="1" type="ORF">M7I_6343</name>
</gene>
<dbReference type="Proteomes" id="UP000005446">
    <property type="component" value="Unassembled WGS sequence"/>
</dbReference>
<reference evidence="1 2" key="1">
    <citation type="journal article" date="2012" name="Eukaryot. Cell">
        <title>Genome sequence of the fungus Glarea lozoyensis: the first genome sequence of a species from the Helotiaceae family.</title>
        <authorList>
            <person name="Youssar L."/>
            <person name="Gruening B.A."/>
            <person name="Erxleben A."/>
            <person name="Guenther S."/>
            <person name="Huettel W."/>
        </authorList>
    </citation>
    <scope>NUCLEOTIDE SEQUENCE [LARGE SCALE GENOMIC DNA]</scope>
    <source>
        <strain evidence="2">ATCC 74030 / MF5533</strain>
    </source>
</reference>
<comment type="caution">
    <text evidence="1">The sequence shown here is derived from an EMBL/GenBank/DDBJ whole genome shotgun (WGS) entry which is preliminary data.</text>
</comment>
<dbReference type="EMBL" id="AGUE01000170">
    <property type="protein sequence ID" value="EHK97846.1"/>
    <property type="molecule type" value="Genomic_DNA"/>
</dbReference>
<dbReference type="InParanoid" id="H0EUB0"/>
<name>H0EUB0_GLAL7</name>
<evidence type="ECO:0000313" key="2">
    <source>
        <dbReference type="Proteomes" id="UP000005446"/>
    </source>
</evidence>
<dbReference type="AlphaFoldDB" id="H0EUB0"/>
<evidence type="ECO:0000313" key="1">
    <source>
        <dbReference type="EMBL" id="EHK97846.1"/>
    </source>
</evidence>
<keyword evidence="2" id="KW-1185">Reference proteome</keyword>
<dbReference type="HOGENOM" id="CLU_3160087_0_0_1"/>
<proteinExistence type="predicted"/>
<accession>H0EUB0</accession>
<protein>
    <submittedName>
        <fullName evidence="1">Uncharacterized protein</fullName>
    </submittedName>
</protein>
<organism evidence="1 2">
    <name type="scientific">Glarea lozoyensis (strain ATCC 74030 / MF5533)</name>
    <dbReference type="NCBI Taxonomy" id="1104152"/>
    <lineage>
        <taxon>Eukaryota</taxon>
        <taxon>Fungi</taxon>
        <taxon>Dikarya</taxon>
        <taxon>Ascomycota</taxon>
        <taxon>Pezizomycotina</taxon>
        <taxon>Leotiomycetes</taxon>
        <taxon>Helotiales</taxon>
        <taxon>Helotiaceae</taxon>
        <taxon>Glarea</taxon>
    </lineage>
</organism>